<dbReference type="Proteomes" id="UP000036923">
    <property type="component" value="Unassembled WGS sequence"/>
</dbReference>
<dbReference type="PANTHER" id="PTHR32097:SF4">
    <property type="entry name" value="GENERAL STRESS PROTEIN 16U"/>
    <property type="match status" value="1"/>
</dbReference>
<dbReference type="Gene3D" id="2.60.60.30">
    <property type="entry name" value="sav2460 like domains"/>
    <property type="match status" value="1"/>
</dbReference>
<name>A0A0L6JV26_9FIRM</name>
<evidence type="ECO:0000259" key="2">
    <source>
        <dbReference type="Pfam" id="PF02342"/>
    </source>
</evidence>
<dbReference type="AlphaFoldDB" id="A0A0L6JV26"/>
<evidence type="ECO:0000313" key="4">
    <source>
        <dbReference type="Proteomes" id="UP000036923"/>
    </source>
</evidence>
<dbReference type="eggNOG" id="COG2310">
    <property type="taxonomic scope" value="Bacteria"/>
</dbReference>
<gene>
    <name evidence="3" type="ORF">Bccel_4541</name>
</gene>
<dbReference type="InterPro" id="IPR051324">
    <property type="entry name" value="Stress/Tellurium_Resist"/>
</dbReference>
<proteinExistence type="inferred from homology"/>
<reference evidence="4" key="1">
    <citation type="submission" date="2015-07" db="EMBL/GenBank/DDBJ databases">
        <title>Near-Complete Genome Sequence of the Cellulolytic Bacterium Bacteroides (Pseudobacteroides) cellulosolvens ATCC 35603.</title>
        <authorList>
            <person name="Dassa B."/>
            <person name="Utturkar S.M."/>
            <person name="Klingeman D.M."/>
            <person name="Hurt R.A."/>
            <person name="Keller M."/>
            <person name="Xu J."/>
            <person name="Reddy Y.H.K."/>
            <person name="Borovok I."/>
            <person name="Grinberg I.R."/>
            <person name="Lamed R."/>
            <person name="Zhivin O."/>
            <person name="Bayer E.A."/>
            <person name="Brown S.D."/>
        </authorList>
    </citation>
    <scope>NUCLEOTIDE SEQUENCE [LARGE SCALE GENOMIC DNA]</scope>
    <source>
        <strain evidence="4">DSM 2933</strain>
    </source>
</reference>
<dbReference type="Pfam" id="PF02342">
    <property type="entry name" value="TerD"/>
    <property type="match status" value="1"/>
</dbReference>
<dbReference type="CDD" id="cd06974">
    <property type="entry name" value="TerD_like"/>
    <property type="match status" value="1"/>
</dbReference>
<keyword evidence="4" id="KW-1185">Reference proteome</keyword>
<comment type="similarity">
    <text evidence="1">Belongs to the CAPAB/TerDEXZ family.</text>
</comment>
<dbReference type="InterPro" id="IPR003325">
    <property type="entry name" value="TerD"/>
</dbReference>
<evidence type="ECO:0000313" key="3">
    <source>
        <dbReference type="EMBL" id="KNY29267.1"/>
    </source>
</evidence>
<dbReference type="PANTHER" id="PTHR32097">
    <property type="entry name" value="CAMP-BINDING PROTEIN 1-RELATED"/>
    <property type="match status" value="1"/>
</dbReference>
<dbReference type="OrthoDB" id="4123258at2"/>
<dbReference type="STRING" id="398512.Bccel_4541"/>
<organism evidence="3 4">
    <name type="scientific">Pseudobacteroides cellulosolvens ATCC 35603 = DSM 2933</name>
    <dbReference type="NCBI Taxonomy" id="398512"/>
    <lineage>
        <taxon>Bacteria</taxon>
        <taxon>Bacillati</taxon>
        <taxon>Bacillota</taxon>
        <taxon>Clostridia</taxon>
        <taxon>Eubacteriales</taxon>
        <taxon>Oscillospiraceae</taxon>
        <taxon>Pseudobacteroides</taxon>
    </lineage>
</organism>
<protein>
    <submittedName>
        <fullName evidence="3">Stress protein</fullName>
    </submittedName>
</protein>
<dbReference type="PATRIC" id="fig|398512.5.peg.4758"/>
<dbReference type="EMBL" id="LGTC01000001">
    <property type="protein sequence ID" value="KNY29267.1"/>
    <property type="molecule type" value="Genomic_DNA"/>
</dbReference>
<evidence type="ECO:0000256" key="1">
    <source>
        <dbReference type="ARBA" id="ARBA00008775"/>
    </source>
</evidence>
<feature type="domain" description="TerD" evidence="2">
    <location>
        <begin position="27"/>
        <end position="167"/>
    </location>
</feature>
<sequence>MDQLLQPGGNIVINSFSGTVAVTHDIDNNFDINLTAFLLNDADKVNGDTGIVFYNQPEDPDGVCSLLTEDLGNTRNHKITFHLDKFPSGISKISITLTEDNNRGFSKVKNLRAVVNAGNNIISLSPGIFSNENGIVVLELYIINGQPKVKSVWKGFSSGLNGLCKNFGVEVQEDSTIPSPNEIEEKHTEISAPQPVLISLKKKEDVHKISLIKNDNAPDKILVSATWIDNGDRNDNNDDLDLRVGILLPDGRMKIIQAPDKAGDFNKDPYVFHTGDITKASQSCPGKETVHVNPKISTLMGGRVVLVCSVYSAVSNGAVSIASLKPKMRMEYGSHVVECSYEFEKKFGGSFIYTYVIGLIEIDQDNITLKPSGQTSKFMSEATPWLEWHNGTYKLTMDGPPVFKGVPSPTGGKKSYS</sequence>
<dbReference type="RefSeq" id="WP_036935839.1">
    <property type="nucleotide sequence ID" value="NZ_JQKC01000001.1"/>
</dbReference>
<accession>A0A0L6JV26</accession>
<comment type="caution">
    <text evidence="3">The sequence shown here is derived from an EMBL/GenBank/DDBJ whole genome shotgun (WGS) entry which is preliminary data.</text>
</comment>